<evidence type="ECO:0000259" key="5">
    <source>
        <dbReference type="Pfam" id="PF04082"/>
    </source>
</evidence>
<name>A0A7U2MTA5_ASPFN</name>
<dbReference type="VEuPathDB" id="FungiDB:F9C07_2202480"/>
<dbReference type="InterPro" id="IPR007219">
    <property type="entry name" value="XnlR_reg_dom"/>
</dbReference>
<accession>A0A7U2MTA5</accession>
<dbReference type="VEuPathDB" id="FungiDB:AFLA_001840"/>
<keyword evidence="2" id="KW-0804">Transcription</keyword>
<feature type="domain" description="Amidohydrolase-related" evidence="4">
    <location>
        <begin position="753"/>
        <end position="845"/>
    </location>
</feature>
<dbReference type="CDD" id="cd12148">
    <property type="entry name" value="fungal_TF_MHR"/>
    <property type="match status" value="1"/>
</dbReference>
<evidence type="ECO:0000313" key="7">
    <source>
        <dbReference type="Proteomes" id="UP000596276"/>
    </source>
</evidence>
<dbReference type="GO" id="GO:0003677">
    <property type="term" value="F:DNA binding"/>
    <property type="evidence" value="ECO:0007669"/>
    <property type="project" value="InterPro"/>
</dbReference>
<dbReference type="PANTHER" id="PTHR46910:SF17">
    <property type="entry name" value="SCFA-RELATED"/>
    <property type="match status" value="1"/>
</dbReference>
<dbReference type="GO" id="GO:0008270">
    <property type="term" value="F:zinc ion binding"/>
    <property type="evidence" value="ECO:0007669"/>
    <property type="project" value="InterPro"/>
</dbReference>
<evidence type="ECO:0000259" key="4">
    <source>
        <dbReference type="Pfam" id="PF01979"/>
    </source>
</evidence>
<dbReference type="SUPFAM" id="SSF51556">
    <property type="entry name" value="Metallo-dependent hydrolases"/>
    <property type="match status" value="2"/>
</dbReference>
<evidence type="ECO:0000313" key="6">
    <source>
        <dbReference type="EMBL" id="QRD89499.1"/>
    </source>
</evidence>
<dbReference type="GO" id="GO:0006351">
    <property type="term" value="P:DNA-templated transcription"/>
    <property type="evidence" value="ECO:0007669"/>
    <property type="project" value="InterPro"/>
</dbReference>
<dbReference type="Pfam" id="PF01979">
    <property type="entry name" value="Amidohydro_1"/>
    <property type="match status" value="1"/>
</dbReference>
<evidence type="ECO:0000256" key="1">
    <source>
        <dbReference type="ARBA" id="ARBA00023015"/>
    </source>
</evidence>
<evidence type="ECO:0008006" key="8">
    <source>
        <dbReference type="Google" id="ProtNLM"/>
    </source>
</evidence>
<keyword evidence="1" id="KW-0805">Transcription regulation</keyword>
<evidence type="ECO:0000256" key="2">
    <source>
        <dbReference type="ARBA" id="ARBA00023163"/>
    </source>
</evidence>
<gene>
    <name evidence="6" type="ORF">F9C07_2202480</name>
</gene>
<proteinExistence type="predicted"/>
<dbReference type="GO" id="GO:0016787">
    <property type="term" value="F:hydrolase activity"/>
    <property type="evidence" value="ECO:0007669"/>
    <property type="project" value="InterPro"/>
</dbReference>
<organism evidence="6 7">
    <name type="scientific">Aspergillus flavus (strain ATCC 200026 / FGSC A1120 / IAM 13836 / NRRL 3357 / JCM 12722 / SRRC 167)</name>
    <dbReference type="NCBI Taxonomy" id="332952"/>
    <lineage>
        <taxon>Eukaryota</taxon>
        <taxon>Fungi</taxon>
        <taxon>Dikarya</taxon>
        <taxon>Ascomycota</taxon>
        <taxon>Pezizomycotina</taxon>
        <taxon>Eurotiomycetes</taxon>
        <taxon>Eurotiomycetidae</taxon>
        <taxon>Eurotiales</taxon>
        <taxon>Aspergillaceae</taxon>
        <taxon>Aspergillus</taxon>
        <taxon>Aspergillus subgen. Circumdati</taxon>
    </lineage>
</organism>
<dbReference type="GO" id="GO:0003700">
    <property type="term" value="F:DNA-binding transcription factor activity"/>
    <property type="evidence" value="ECO:0007669"/>
    <property type="project" value="InterPro"/>
</dbReference>
<feature type="domain" description="Xylanolytic transcriptional activator regulatory" evidence="5">
    <location>
        <begin position="88"/>
        <end position="246"/>
    </location>
</feature>
<reference evidence="7" key="1">
    <citation type="journal article" date="2021" name="G3 (Bethesda)">
        <title>Chromosome assembled and annotated genome sequence of Aspergillus flavus NRRL 3357.</title>
        <authorList>
            <person name="Skerker J.M."/>
            <person name="Pianalto K.M."/>
            <person name="Mondo S.J."/>
            <person name="Yang K."/>
            <person name="Arkin A.P."/>
            <person name="Keller N.P."/>
            <person name="Grigoriev I.V."/>
            <person name="Louise Glass N.L."/>
        </authorList>
    </citation>
    <scope>NUCLEOTIDE SEQUENCE [LARGE SCALE GENOMIC DNA]</scope>
    <source>
        <strain evidence="7">ATCC 200026 / FGSC A1120 / IAM 13836 / NRRL 3357 / JCM 12722 / SRRC 167</strain>
    </source>
</reference>
<dbReference type="InterPro" id="IPR050987">
    <property type="entry name" value="AtrR-like"/>
</dbReference>
<sequence length="1304" mass="142716">MCPARGACGSSISDESNRCTILPELNIVDLSTRMFLRDEQHQTLGYDTSALPGGKKTYSPLLSSPIPWRDGIGIQLPPLQILDELVTQFFDSVDWFMMVFHEGSFRQRYASLITSAYVAGPDNNFLWLLMLVLALGAHYSSLREPLDEHHRNLSVLSETLLTQIEYRFLQIIGCPNVEAVQVCVLLGSFHLFNGRPTVGMGVLGSGIKIAQVIGLHREAMWHNLSEVARESRRRSWWALEVFDKLYRIMGPFLGRRLQSNRLETVRAIHGQLVAWERELPDSLRLEKYGESGSSGDAPLIQLAALALQLTYDNLRIILHRSVAFGDIGHEVGLAGRVVETESTAFSRQQLLESALRTSELYRYSHLLQASRRTHAVMHIGICLFTSGVVLCALSLMEPLSITSQKAKAGIMQIIRLQKESVSNQHVLSLQSVRILEDLVNVVMQAEQRTILGGPIPASISQPKGRAKRVADNEYTGISQSQTNMNENSGGANTTTQASLTPLQEATNDVNERPLLGPITPFVRAIDGFKPHDPTIKIIASGGVTSSLVLPGSANIVGGEAYMVKNLPLSGAAGEPVVEELLLEYGLPENNRQRYLKMACGENPKRVYGNTRLGLTWLLRKQLEEARDLHERQSAWCRVAFDVEETSFAKTHHVKTFIRNHGKRPESFELETLVALIRGELNVNVHCYEPEDFERMLSVLHEFGVHPQAFHHALEAWQVPELLKNLEENITIATFAENALFKAEAYGANLRGPKILDDHGVKVALKSDHTGEDNYAKYLMYQAAVSHSFGLSEDKSLQAVTSIPAQSVQQDHRIGYVRPGYDADLVIWDDHPLQVGATPLEVFIDGRAALGNSDSLELLIHNSSSVESPDAPAPRPSILEHEKEDICSKAHNSRSKILFSGIKKVLVDTPTSLEDTSDIVLLLEDGKAVCLNKRSTCFSTNQDEQNITELSLNEGYITPGLVAFGNNLGIQDIPSEESTGDGSSGKSADPLDEQKSIHFAKYGIHLHGRAFTRARIGGVTKAITAPRSNGGIIQGVSVGIRTSETAMILDNGIWKDDVALHLTVGQSAKGDDTQTVASGVESVRQILQAGQESGQGSTSIYVQAANGSIPVVVRAYNEDDISQLVLIKRDFPSVKLVIYGGHGAVSVAKHLAEANIPVILTGNRGAPTNWEKKDVLTGPPLTESPAKILTDAGVLLGLGVSSDSKVHGLAQEARWAGKFAGLSDREAIALVSTNIEAILGIGSKRTANSGEDSQRYRGDFVVWEGDPLRGEGSVVVSVQDDEKIADCWPDTSNVILRILLLNINF</sequence>
<protein>
    <recommendedName>
        <fullName evidence="8">Transcription factor domain-containing protein</fullName>
    </recommendedName>
</protein>
<dbReference type="Proteomes" id="UP000596276">
    <property type="component" value="Chromosome 4"/>
</dbReference>
<keyword evidence="7" id="KW-1185">Reference proteome</keyword>
<dbReference type="Gene3D" id="3.20.20.140">
    <property type="entry name" value="Metal-dependent hydrolases"/>
    <property type="match status" value="2"/>
</dbReference>
<dbReference type="InterPro" id="IPR006680">
    <property type="entry name" value="Amidohydro-rel"/>
</dbReference>
<evidence type="ECO:0000256" key="3">
    <source>
        <dbReference type="ARBA" id="ARBA00023242"/>
    </source>
</evidence>
<keyword evidence="3" id="KW-0539">Nucleus</keyword>
<dbReference type="EMBL" id="CP044618">
    <property type="protein sequence ID" value="QRD89499.1"/>
    <property type="molecule type" value="Genomic_DNA"/>
</dbReference>
<dbReference type="PANTHER" id="PTHR46910">
    <property type="entry name" value="TRANSCRIPTION FACTOR PDR1"/>
    <property type="match status" value="1"/>
</dbReference>
<dbReference type="Pfam" id="PF04082">
    <property type="entry name" value="Fungal_trans"/>
    <property type="match status" value="1"/>
</dbReference>
<dbReference type="InterPro" id="IPR032466">
    <property type="entry name" value="Metal_Hydrolase"/>
</dbReference>